<accession>A0A0E0NSP2</accession>
<feature type="region of interest" description="Disordered" evidence="1">
    <location>
        <begin position="1"/>
        <end position="38"/>
    </location>
</feature>
<dbReference type="Gramene" id="ORUFI03G11470.2">
    <property type="protein sequence ID" value="ORUFI03G11470.2"/>
    <property type="gene ID" value="ORUFI03G11470"/>
</dbReference>
<name>A0A0E0NSP2_ORYRU</name>
<reference evidence="3" key="1">
    <citation type="submission" date="2013-06" db="EMBL/GenBank/DDBJ databases">
        <authorList>
            <person name="Zhao Q."/>
        </authorList>
    </citation>
    <scope>NUCLEOTIDE SEQUENCE</scope>
    <source>
        <strain evidence="3">cv. W1943</strain>
    </source>
</reference>
<evidence type="ECO:0000313" key="2">
    <source>
        <dbReference type="EnsemblPlants" id="ORUFI03G11470.1"/>
    </source>
</evidence>
<feature type="region of interest" description="Disordered" evidence="1">
    <location>
        <begin position="68"/>
        <end position="92"/>
    </location>
</feature>
<dbReference type="AlphaFoldDB" id="A0A0E0NSP2"/>
<dbReference type="Gramene" id="ORUFI03G11470.1">
    <property type="protein sequence ID" value="ORUFI03G11470.1"/>
    <property type="gene ID" value="ORUFI03G11470"/>
</dbReference>
<protein>
    <submittedName>
        <fullName evidence="2">Uncharacterized protein</fullName>
    </submittedName>
</protein>
<dbReference type="EnsemblPlants" id="ORUFI03G11470.1">
    <property type="protein sequence ID" value="ORUFI03G11470.1"/>
    <property type="gene ID" value="ORUFI03G11470"/>
</dbReference>
<organism evidence="2 3">
    <name type="scientific">Oryza rufipogon</name>
    <name type="common">Brownbeard rice</name>
    <name type="synonym">Asian wild rice</name>
    <dbReference type="NCBI Taxonomy" id="4529"/>
    <lineage>
        <taxon>Eukaryota</taxon>
        <taxon>Viridiplantae</taxon>
        <taxon>Streptophyta</taxon>
        <taxon>Embryophyta</taxon>
        <taxon>Tracheophyta</taxon>
        <taxon>Spermatophyta</taxon>
        <taxon>Magnoliopsida</taxon>
        <taxon>Liliopsida</taxon>
        <taxon>Poales</taxon>
        <taxon>Poaceae</taxon>
        <taxon>BOP clade</taxon>
        <taxon>Oryzoideae</taxon>
        <taxon>Oryzeae</taxon>
        <taxon>Oryzinae</taxon>
        <taxon>Oryza</taxon>
    </lineage>
</organism>
<proteinExistence type="predicted"/>
<evidence type="ECO:0000313" key="3">
    <source>
        <dbReference type="Proteomes" id="UP000008022"/>
    </source>
</evidence>
<keyword evidence="3" id="KW-1185">Reference proteome</keyword>
<dbReference type="EnsemblPlants" id="ORUFI03G11470.2">
    <property type="protein sequence ID" value="ORUFI03G11470.2"/>
    <property type="gene ID" value="ORUFI03G11470"/>
</dbReference>
<sequence>MHASSDVQLVIPSSRPHGHRCIAPSPPSSLHGPRNHHTSHRLDILAASLPKNPQILLFSTPPPRCLPPATPQCRLPPATPGRRRLRPAAPGH</sequence>
<reference evidence="2" key="2">
    <citation type="submission" date="2015-06" db="UniProtKB">
        <authorList>
            <consortium name="EnsemblPlants"/>
        </authorList>
    </citation>
    <scope>IDENTIFICATION</scope>
</reference>
<dbReference type="HOGENOM" id="CLU_2417125_0_0_1"/>
<dbReference type="Proteomes" id="UP000008022">
    <property type="component" value="Unassembled WGS sequence"/>
</dbReference>
<evidence type="ECO:0000256" key="1">
    <source>
        <dbReference type="SAM" id="MobiDB-lite"/>
    </source>
</evidence>